<protein>
    <recommendedName>
        <fullName evidence="10">Bacterial surface antigen (D15) domain-containing protein</fullName>
    </recommendedName>
</protein>
<dbReference type="Pfam" id="PF01103">
    <property type="entry name" value="Omp85"/>
    <property type="match status" value="1"/>
</dbReference>
<feature type="domain" description="POTRA" evidence="7">
    <location>
        <begin position="79"/>
        <end position="142"/>
    </location>
</feature>
<keyword evidence="5" id="KW-0998">Cell outer membrane</keyword>
<dbReference type="Proteomes" id="UP000250831">
    <property type="component" value="Unassembled WGS sequence"/>
</dbReference>
<evidence type="ECO:0000259" key="6">
    <source>
        <dbReference type="Pfam" id="PF01103"/>
    </source>
</evidence>
<evidence type="ECO:0000313" key="8">
    <source>
        <dbReference type="EMBL" id="PUV22749.1"/>
    </source>
</evidence>
<dbReference type="Gene3D" id="2.40.160.50">
    <property type="entry name" value="membrane protein fhac: a member of the omp85/tpsb transporter family"/>
    <property type="match status" value="1"/>
</dbReference>
<evidence type="ECO:0000256" key="4">
    <source>
        <dbReference type="ARBA" id="ARBA00023136"/>
    </source>
</evidence>
<keyword evidence="4" id="KW-0472">Membrane</keyword>
<evidence type="ECO:0008006" key="10">
    <source>
        <dbReference type="Google" id="ProtNLM"/>
    </source>
</evidence>
<reference evidence="8 9" key="1">
    <citation type="submission" date="2018-04" db="EMBL/GenBank/DDBJ databases">
        <title>Sphingobacterium sp. M46 Genome.</title>
        <authorList>
            <person name="Cheng J."/>
            <person name="Li Y."/>
        </authorList>
    </citation>
    <scope>NUCLEOTIDE SEQUENCE [LARGE SCALE GENOMIC DNA]</scope>
    <source>
        <strain evidence="8 9">M46</strain>
    </source>
</reference>
<accession>A0A363NPN9</accession>
<gene>
    <name evidence="8" type="ORF">DCO56_21380</name>
</gene>
<evidence type="ECO:0000256" key="2">
    <source>
        <dbReference type="ARBA" id="ARBA00022692"/>
    </source>
</evidence>
<dbReference type="PANTHER" id="PTHR12815:SF47">
    <property type="entry name" value="TRANSLOCATION AND ASSEMBLY MODULE SUBUNIT TAMA"/>
    <property type="match status" value="1"/>
</dbReference>
<name>A0A363NPN9_9SPHI</name>
<evidence type="ECO:0000256" key="1">
    <source>
        <dbReference type="ARBA" id="ARBA00004370"/>
    </source>
</evidence>
<feature type="domain" description="Bacterial surface antigen (D15)" evidence="6">
    <location>
        <begin position="547"/>
        <end position="742"/>
    </location>
</feature>
<dbReference type="Pfam" id="PF07244">
    <property type="entry name" value="POTRA"/>
    <property type="match status" value="1"/>
</dbReference>
<sequence>MIKYPRFIGFASIMLLTLFFASCRSSKYIDDDQALVTKVQISGVSPALKESSETYISNQIRPNSRVNLFIYNTFNTKKGRYKTKKIRNVGEPPHLLDSAMVDLSANQIRRFLFTKGYFNAKVSPEIKVEKKRAHIDFRVDEGNAYQIRNIERKYEDGDAKWLFDRDILPKTKVKPNTQYDAAKLLDEREKLYVVMRNNGYYDYLRQYMRVGIDSTLNGDQIDLKITIENPSDSTIHKKYQIDSVYMTVRNYGAISKKPPRRITDSSKRLLFVDETNSFRWKPLERYMYLRSGHYYSLAEENKSYDRLYEMNGFRSVKIQFVKKDSNKLDVHYDFVPRPRMGNQIEGEYTFSSGMSGFNIGNTFSQRNIFGGSEQLEVKLRYGVLFDPRLSGGLSSKIFNNDFQAGVNLVIPRLMVPFNINPGGKYGLPKTTYSMTLQLFDQDRTYSNRYFTTSLNYSWYETENKYHSFTPIVLEYRDGRLDSNFRKNLEQGGYQLYVRSNDRQYFGLGTQYTFMLNGKKLTSKEDFQYFRGTVDVSGNVLDLISSLAKLPANADGEKKIFGVPFLQYAKTELDYRLYRNLGGNRQFVFRFNPGIAIPYGNNSKLLIFEKSFYSGGMNGIRAWQARTLGPGAYNRQSLSEDLRLNLRNLDQLGEIKLEANAEYRFRILNNFLGAKMNGATFVDMGNVWRLKKDDELNPGGEFKFNKFLGQVAIGTGFGLRFDSDYFVIRLDAGLKVKDPQFSGSNQWVIKHFFDSKEFKQQYYDSHRPDRYNFIQYNFGIGMPF</sequence>
<organism evidence="8 9">
    <name type="scientific">Sphingobacterium athyrii</name>
    <dbReference type="NCBI Taxonomy" id="2152717"/>
    <lineage>
        <taxon>Bacteria</taxon>
        <taxon>Pseudomonadati</taxon>
        <taxon>Bacteroidota</taxon>
        <taxon>Sphingobacteriia</taxon>
        <taxon>Sphingobacteriales</taxon>
        <taxon>Sphingobacteriaceae</taxon>
        <taxon>Sphingobacterium</taxon>
    </lineage>
</organism>
<dbReference type="Gene3D" id="3.10.20.310">
    <property type="entry name" value="membrane protein fhac"/>
    <property type="match status" value="2"/>
</dbReference>
<dbReference type="PANTHER" id="PTHR12815">
    <property type="entry name" value="SORTING AND ASSEMBLY MACHINERY SAMM50 PROTEIN FAMILY MEMBER"/>
    <property type="match status" value="1"/>
</dbReference>
<comment type="subcellular location">
    <subcellularLocation>
        <location evidence="1">Membrane</location>
    </subcellularLocation>
</comment>
<dbReference type="InterPro" id="IPR010827">
    <property type="entry name" value="BamA/TamA_POTRA"/>
</dbReference>
<keyword evidence="9" id="KW-1185">Reference proteome</keyword>
<keyword evidence="3" id="KW-0732">Signal</keyword>
<evidence type="ECO:0000256" key="5">
    <source>
        <dbReference type="ARBA" id="ARBA00023237"/>
    </source>
</evidence>
<dbReference type="InterPro" id="IPR000184">
    <property type="entry name" value="Bac_surfAg_D15"/>
</dbReference>
<dbReference type="GO" id="GO:0019867">
    <property type="term" value="C:outer membrane"/>
    <property type="evidence" value="ECO:0007669"/>
    <property type="project" value="InterPro"/>
</dbReference>
<evidence type="ECO:0000256" key="3">
    <source>
        <dbReference type="ARBA" id="ARBA00022729"/>
    </source>
</evidence>
<dbReference type="InterPro" id="IPR039910">
    <property type="entry name" value="D15-like"/>
</dbReference>
<dbReference type="OrthoDB" id="9814535at2"/>
<dbReference type="PROSITE" id="PS51257">
    <property type="entry name" value="PROKAR_LIPOPROTEIN"/>
    <property type="match status" value="1"/>
</dbReference>
<dbReference type="EMBL" id="QCXX01000006">
    <property type="protein sequence ID" value="PUV22749.1"/>
    <property type="molecule type" value="Genomic_DNA"/>
</dbReference>
<dbReference type="AlphaFoldDB" id="A0A363NPN9"/>
<dbReference type="RefSeq" id="WP_108635777.1">
    <property type="nucleotide sequence ID" value="NZ_QCXX01000006.1"/>
</dbReference>
<keyword evidence="2" id="KW-0812">Transmembrane</keyword>
<comment type="caution">
    <text evidence="8">The sequence shown here is derived from an EMBL/GenBank/DDBJ whole genome shotgun (WGS) entry which is preliminary data.</text>
</comment>
<proteinExistence type="predicted"/>
<evidence type="ECO:0000313" key="9">
    <source>
        <dbReference type="Proteomes" id="UP000250831"/>
    </source>
</evidence>
<evidence type="ECO:0000259" key="7">
    <source>
        <dbReference type="Pfam" id="PF07244"/>
    </source>
</evidence>